<protein>
    <recommendedName>
        <fullName evidence="3">DUF4283 domain-containing protein</fullName>
    </recommendedName>
</protein>
<name>A0AA38TTJ7_9ASTR</name>
<dbReference type="AlphaFoldDB" id="A0AA38TTJ7"/>
<evidence type="ECO:0008006" key="3">
    <source>
        <dbReference type="Google" id="ProtNLM"/>
    </source>
</evidence>
<reference evidence="1" key="1">
    <citation type="submission" date="2023-03" db="EMBL/GenBank/DDBJ databases">
        <title>Chromosome-scale reference genome and RAD-based genetic map of yellow starthistle (Centaurea solstitialis) reveal putative structural variation and QTLs associated with invader traits.</title>
        <authorList>
            <person name="Reatini B."/>
            <person name="Cang F.A."/>
            <person name="Jiang Q."/>
            <person name="Mckibben M.T.W."/>
            <person name="Barker M.S."/>
            <person name="Rieseberg L.H."/>
            <person name="Dlugosch K.M."/>
        </authorList>
    </citation>
    <scope>NUCLEOTIDE SEQUENCE</scope>
    <source>
        <strain evidence="1">CAN-66</strain>
        <tissue evidence="1">Leaf</tissue>
    </source>
</reference>
<keyword evidence="2" id="KW-1185">Reference proteome</keyword>
<dbReference type="Proteomes" id="UP001172457">
    <property type="component" value="Chromosome 1"/>
</dbReference>
<accession>A0AA38TTJ7</accession>
<dbReference type="InterPro" id="IPR040256">
    <property type="entry name" value="At4g02000-like"/>
</dbReference>
<dbReference type="PANTHER" id="PTHR31286:SF180">
    <property type="entry name" value="OS10G0362600 PROTEIN"/>
    <property type="match status" value="1"/>
</dbReference>
<gene>
    <name evidence="1" type="ORF">OSB04_002784</name>
</gene>
<organism evidence="1 2">
    <name type="scientific">Centaurea solstitialis</name>
    <name type="common">yellow star-thistle</name>
    <dbReference type="NCBI Taxonomy" id="347529"/>
    <lineage>
        <taxon>Eukaryota</taxon>
        <taxon>Viridiplantae</taxon>
        <taxon>Streptophyta</taxon>
        <taxon>Embryophyta</taxon>
        <taxon>Tracheophyta</taxon>
        <taxon>Spermatophyta</taxon>
        <taxon>Magnoliopsida</taxon>
        <taxon>eudicotyledons</taxon>
        <taxon>Gunneridae</taxon>
        <taxon>Pentapetalae</taxon>
        <taxon>asterids</taxon>
        <taxon>campanulids</taxon>
        <taxon>Asterales</taxon>
        <taxon>Asteraceae</taxon>
        <taxon>Carduoideae</taxon>
        <taxon>Cardueae</taxon>
        <taxon>Centaureinae</taxon>
        <taxon>Centaurea</taxon>
    </lineage>
</organism>
<dbReference type="EMBL" id="JARYMX010000001">
    <property type="protein sequence ID" value="KAJ9566818.1"/>
    <property type="molecule type" value="Genomic_DNA"/>
</dbReference>
<evidence type="ECO:0000313" key="2">
    <source>
        <dbReference type="Proteomes" id="UP001172457"/>
    </source>
</evidence>
<sequence>MEIVFKMHAAKLGINFENGEPMLVGYSDSDMAGNIDNMKSTSVYLMTFVGGAASWQSRIQKCVALSTTKVKYMVATKACKELLTKHIDVRYHWIKDAREYKIFELDKVHIESEFSGGVRHAFTETESDEEDYLTRLTRKLRNSTLQDDFWKSDFNFKADSLVGFVAARVSSLLSSFPATLASRSPENFVGVLGFASPTRLWSPIGFGLAKSNSKRVRQRRPLFATTAVVPACGGADGVRPSVGSSAVIADCKTNSTTAASFFSPDQRSSHSSPTVVMSSSVQLSSAATPPAVLPVQSGAVGDARESQPPPPGPAVVEPFLETSAGTTGVIGDVGSFQQLLRDVSGAHGHQQHSPMLSLAAAMFSSFLASSVGMGSGRGVLRTASVSSLEAATLSSPRGSLKPSADKLDEVGSDIGNEPTMSEEKVPNAGSFVDSEGKVHLHADETDVAHKPVSFADLLKKSANLVCGKGKLTYYPPVVTELGTRRAIIPDELVQKQASEWALTLAGYFIGKRPAFPFIWQPGLCFDKPELKTVPLWVNIYGLPLDVWDYEIISRIASVVGEPVSVDRYTDEVCVTKSGRANFARVLVNVSADYELPSNIDAIILGKLRKFKTEFLWKPKCCPLKTMKCN</sequence>
<comment type="caution">
    <text evidence="1">The sequence shown here is derived from an EMBL/GenBank/DDBJ whole genome shotgun (WGS) entry which is preliminary data.</text>
</comment>
<proteinExistence type="predicted"/>
<evidence type="ECO:0000313" key="1">
    <source>
        <dbReference type="EMBL" id="KAJ9566818.1"/>
    </source>
</evidence>
<dbReference type="CDD" id="cd09272">
    <property type="entry name" value="RNase_HI_RT_Ty1"/>
    <property type="match status" value="1"/>
</dbReference>
<dbReference type="PANTHER" id="PTHR31286">
    <property type="entry name" value="GLYCINE-RICH CELL WALL STRUCTURAL PROTEIN 1.8-LIKE"/>
    <property type="match status" value="1"/>
</dbReference>